<evidence type="ECO:0000313" key="6">
    <source>
        <dbReference type="EMBL" id="RDX42856.1"/>
    </source>
</evidence>
<feature type="region of interest" description="Disordered" evidence="4">
    <location>
        <begin position="220"/>
        <end position="349"/>
    </location>
</feature>
<feature type="compositionally biased region" description="Pro residues" evidence="4">
    <location>
        <begin position="220"/>
        <end position="338"/>
    </location>
</feature>
<dbReference type="Pfam" id="PF14327">
    <property type="entry name" value="CSTF2_hinge"/>
    <property type="match status" value="1"/>
</dbReference>
<feature type="region of interest" description="Disordered" evidence="4">
    <location>
        <begin position="96"/>
        <end position="143"/>
    </location>
</feature>
<dbReference type="Gene3D" id="1.10.20.70">
    <property type="entry name" value="Transcription termination and cleavage factor, C-terminal domain"/>
    <property type="match status" value="1"/>
</dbReference>
<dbReference type="Gene3D" id="1.25.40.630">
    <property type="match status" value="1"/>
</dbReference>
<evidence type="ECO:0000256" key="3">
    <source>
        <dbReference type="PROSITE-ProRule" id="PRU00176"/>
    </source>
</evidence>
<feature type="domain" description="RRM" evidence="5">
    <location>
        <begin position="3"/>
        <end position="81"/>
    </location>
</feature>
<dbReference type="GO" id="GO:0005847">
    <property type="term" value="C:mRNA cleavage and polyadenylation specificity factor complex"/>
    <property type="evidence" value="ECO:0007669"/>
    <property type="project" value="TreeGrafter"/>
</dbReference>
<keyword evidence="3" id="KW-0694">RNA-binding</keyword>
<dbReference type="Gene3D" id="3.30.70.330">
    <property type="match status" value="1"/>
</dbReference>
<comment type="subcellular location">
    <subcellularLocation>
        <location evidence="1">Nucleus</location>
    </subcellularLocation>
</comment>
<dbReference type="PANTHER" id="PTHR45735:SF2">
    <property type="entry name" value="CLEAVAGE STIMULATION FACTOR SUBUNIT 2"/>
    <property type="match status" value="1"/>
</dbReference>
<dbReference type="SMART" id="SM00360">
    <property type="entry name" value="RRM"/>
    <property type="match status" value="1"/>
</dbReference>
<accession>A0A371CRD8</accession>
<name>A0A371CRD8_9APHY</name>
<sequence>MSKVVFVGNVPYNMAEEQLIDVFKSVGQVVGLRLVFDRDTGKPKGYGFCEFAEHETALSAVRNLNGQEIGGRPLRIDLADSDPFLQGKTTVRGEIIDGGETRAQWRERNERERGGDRDDRHGRGDDPNSFLHNLPKGVSLPPGTNASDAITNVLATSDPGQILEVLAQMKAFVITHPEHARTLLVAHPQLGYALFQALLLHKIVDPAILNVSPMPAPAPMPTPVHPTHAAPPPYLSASGPPPLNQPQPSMYPPAIPPPSHTPVHHPTPPIPPMNMYAQPPPQMPPSYYRPPPPQAPPQAVPPHPQQAHPPPMSSQPMHAPPPQMQAPPPQAVAPPPAGSMPGFDEAQRDMLMRVLQLTPEQLNSLPPKEREQIMQLRRQFGLS</sequence>
<dbReference type="PANTHER" id="PTHR45735">
    <property type="entry name" value="CLEAVAGE STIMULATION FACTOR SUBUNIT 2"/>
    <property type="match status" value="1"/>
</dbReference>
<dbReference type="Pfam" id="PF14304">
    <property type="entry name" value="CSTF_C"/>
    <property type="match status" value="1"/>
</dbReference>
<dbReference type="InterPro" id="IPR012677">
    <property type="entry name" value="Nucleotide-bd_a/b_plait_sf"/>
</dbReference>
<dbReference type="STRING" id="139420.A0A371CRD8"/>
<dbReference type="InterPro" id="IPR038192">
    <property type="entry name" value="CSTF_C_sf"/>
</dbReference>
<evidence type="ECO:0000256" key="4">
    <source>
        <dbReference type="SAM" id="MobiDB-lite"/>
    </source>
</evidence>
<gene>
    <name evidence="6" type="ORF">OH76DRAFT_1458598</name>
</gene>
<evidence type="ECO:0000259" key="5">
    <source>
        <dbReference type="PROSITE" id="PS50102"/>
    </source>
</evidence>
<proteinExistence type="predicted"/>
<dbReference type="GO" id="GO:0031124">
    <property type="term" value="P:mRNA 3'-end processing"/>
    <property type="evidence" value="ECO:0007669"/>
    <property type="project" value="InterPro"/>
</dbReference>
<dbReference type="InterPro" id="IPR035979">
    <property type="entry name" value="RBD_domain_sf"/>
</dbReference>
<dbReference type="InterPro" id="IPR025742">
    <property type="entry name" value="CSTF2_hinge"/>
</dbReference>
<organism evidence="6 7">
    <name type="scientific">Lentinus brumalis</name>
    <dbReference type="NCBI Taxonomy" id="2498619"/>
    <lineage>
        <taxon>Eukaryota</taxon>
        <taxon>Fungi</taxon>
        <taxon>Dikarya</taxon>
        <taxon>Basidiomycota</taxon>
        <taxon>Agaricomycotina</taxon>
        <taxon>Agaricomycetes</taxon>
        <taxon>Polyporales</taxon>
        <taxon>Polyporaceae</taxon>
        <taxon>Lentinus</taxon>
    </lineage>
</organism>
<dbReference type="EMBL" id="KZ857475">
    <property type="protein sequence ID" value="RDX42856.1"/>
    <property type="molecule type" value="Genomic_DNA"/>
</dbReference>
<keyword evidence="7" id="KW-1185">Reference proteome</keyword>
<evidence type="ECO:0000256" key="2">
    <source>
        <dbReference type="ARBA" id="ARBA00023242"/>
    </source>
</evidence>
<dbReference type="InterPro" id="IPR026896">
    <property type="entry name" value="CSTF_C"/>
</dbReference>
<dbReference type="Proteomes" id="UP000256964">
    <property type="component" value="Unassembled WGS sequence"/>
</dbReference>
<evidence type="ECO:0000313" key="7">
    <source>
        <dbReference type="Proteomes" id="UP000256964"/>
    </source>
</evidence>
<dbReference type="PROSITE" id="PS50102">
    <property type="entry name" value="RRM"/>
    <property type="match status" value="1"/>
</dbReference>
<dbReference type="OrthoDB" id="272703at2759"/>
<dbReference type="Pfam" id="PF00076">
    <property type="entry name" value="RRM_1"/>
    <property type="match status" value="1"/>
</dbReference>
<keyword evidence="2" id="KW-0539">Nucleus</keyword>
<dbReference type="GO" id="GO:0003729">
    <property type="term" value="F:mRNA binding"/>
    <property type="evidence" value="ECO:0007669"/>
    <property type="project" value="TreeGrafter"/>
</dbReference>
<feature type="compositionally biased region" description="Basic and acidic residues" evidence="4">
    <location>
        <begin position="99"/>
        <end position="126"/>
    </location>
</feature>
<dbReference type="SUPFAM" id="SSF54928">
    <property type="entry name" value="RNA-binding domain, RBD"/>
    <property type="match status" value="1"/>
</dbReference>
<evidence type="ECO:0000256" key="1">
    <source>
        <dbReference type="ARBA" id="ARBA00004123"/>
    </source>
</evidence>
<dbReference type="AlphaFoldDB" id="A0A371CRD8"/>
<dbReference type="CDD" id="cd12398">
    <property type="entry name" value="RRM_CSTF2_RNA15_like"/>
    <property type="match status" value="1"/>
</dbReference>
<dbReference type="InterPro" id="IPR000504">
    <property type="entry name" value="RRM_dom"/>
</dbReference>
<protein>
    <recommendedName>
        <fullName evidence="5">RRM domain-containing protein</fullName>
    </recommendedName>
</protein>
<reference evidence="6 7" key="1">
    <citation type="journal article" date="2018" name="Biotechnol. Biofuels">
        <title>Integrative visual omics of the white-rot fungus Polyporus brumalis exposes the biotechnological potential of its oxidative enzymes for delignifying raw plant biomass.</title>
        <authorList>
            <person name="Miyauchi S."/>
            <person name="Rancon A."/>
            <person name="Drula E."/>
            <person name="Hage H."/>
            <person name="Chaduli D."/>
            <person name="Favel A."/>
            <person name="Grisel S."/>
            <person name="Henrissat B."/>
            <person name="Herpoel-Gimbert I."/>
            <person name="Ruiz-Duenas F.J."/>
            <person name="Chevret D."/>
            <person name="Hainaut M."/>
            <person name="Lin J."/>
            <person name="Wang M."/>
            <person name="Pangilinan J."/>
            <person name="Lipzen A."/>
            <person name="Lesage-Meessen L."/>
            <person name="Navarro D."/>
            <person name="Riley R."/>
            <person name="Grigoriev I.V."/>
            <person name="Zhou S."/>
            <person name="Raouche S."/>
            <person name="Rosso M.N."/>
        </authorList>
    </citation>
    <scope>NUCLEOTIDE SEQUENCE [LARGE SCALE GENOMIC DNA]</scope>
    <source>
        <strain evidence="6 7">BRFM 1820</strain>
    </source>
</reference>